<evidence type="ECO:0000313" key="1">
    <source>
        <dbReference type="EMBL" id="THU76185.1"/>
    </source>
</evidence>
<dbReference type="SUPFAM" id="SSF48371">
    <property type="entry name" value="ARM repeat"/>
    <property type="match status" value="1"/>
</dbReference>
<dbReference type="InterPro" id="IPR016024">
    <property type="entry name" value="ARM-type_fold"/>
</dbReference>
<gene>
    <name evidence="1" type="ORF">K435DRAFT_974522</name>
</gene>
<proteinExistence type="predicted"/>
<reference evidence="1 2" key="1">
    <citation type="journal article" date="2019" name="Nat. Ecol. Evol.">
        <title>Megaphylogeny resolves global patterns of mushroom evolution.</title>
        <authorList>
            <person name="Varga T."/>
            <person name="Krizsan K."/>
            <person name="Foldi C."/>
            <person name="Dima B."/>
            <person name="Sanchez-Garcia M."/>
            <person name="Sanchez-Ramirez S."/>
            <person name="Szollosi G.J."/>
            <person name="Szarkandi J.G."/>
            <person name="Papp V."/>
            <person name="Albert L."/>
            <person name="Andreopoulos W."/>
            <person name="Angelini C."/>
            <person name="Antonin V."/>
            <person name="Barry K.W."/>
            <person name="Bougher N.L."/>
            <person name="Buchanan P."/>
            <person name="Buyck B."/>
            <person name="Bense V."/>
            <person name="Catcheside P."/>
            <person name="Chovatia M."/>
            <person name="Cooper J."/>
            <person name="Damon W."/>
            <person name="Desjardin D."/>
            <person name="Finy P."/>
            <person name="Geml J."/>
            <person name="Haridas S."/>
            <person name="Hughes K."/>
            <person name="Justo A."/>
            <person name="Karasinski D."/>
            <person name="Kautmanova I."/>
            <person name="Kiss B."/>
            <person name="Kocsube S."/>
            <person name="Kotiranta H."/>
            <person name="LaButti K.M."/>
            <person name="Lechner B.E."/>
            <person name="Liimatainen K."/>
            <person name="Lipzen A."/>
            <person name="Lukacs Z."/>
            <person name="Mihaltcheva S."/>
            <person name="Morgado L.N."/>
            <person name="Niskanen T."/>
            <person name="Noordeloos M.E."/>
            <person name="Ohm R.A."/>
            <person name="Ortiz-Santana B."/>
            <person name="Ovrebo C."/>
            <person name="Racz N."/>
            <person name="Riley R."/>
            <person name="Savchenko A."/>
            <person name="Shiryaev A."/>
            <person name="Soop K."/>
            <person name="Spirin V."/>
            <person name="Szebenyi C."/>
            <person name="Tomsovsky M."/>
            <person name="Tulloss R.E."/>
            <person name="Uehling J."/>
            <person name="Grigoriev I.V."/>
            <person name="Vagvolgyi C."/>
            <person name="Papp T."/>
            <person name="Martin F.M."/>
            <person name="Miettinen O."/>
            <person name="Hibbett D.S."/>
            <person name="Nagy L.G."/>
        </authorList>
    </citation>
    <scope>NUCLEOTIDE SEQUENCE [LARGE SCALE GENOMIC DNA]</scope>
    <source>
        <strain evidence="1 2">CBS 962.96</strain>
    </source>
</reference>
<keyword evidence="2" id="KW-1185">Reference proteome</keyword>
<sequence>MSSYNARRAKELKTAALRGRSVTAISQLGLLVKEDPSQFNSIVTVISHYVAHNPPPSATPENRQSSVETEDDPAFRLMIASLGALSTAIDYPASVQSETIEAHIERLAEHLYRISLWIKYLIVQFIDRGTFEEKQMRLQERYASLCSTLISRLFKQPSWLQSLIGYSGFVQTITRLLLRVLDPDLRHLDVPSIREPLDVVFETLQHSGESWKSLCAEVFQENPARTSLAILKPIMRSLEPGQLEQFSSLKALYLLARHFNVLFVGCNSSIFVHAFLIRHDTCRWISTFLSKLCYHLPSALQDNSKSSPFSAMLLYLSTTFINLSIDSFGYKVIIEMLCSEKTSTSWNRP</sequence>
<organism evidence="1 2">
    <name type="scientific">Dendrothele bispora (strain CBS 962.96)</name>
    <dbReference type="NCBI Taxonomy" id="1314807"/>
    <lineage>
        <taxon>Eukaryota</taxon>
        <taxon>Fungi</taxon>
        <taxon>Dikarya</taxon>
        <taxon>Basidiomycota</taxon>
        <taxon>Agaricomycotina</taxon>
        <taxon>Agaricomycetes</taxon>
        <taxon>Agaricomycetidae</taxon>
        <taxon>Agaricales</taxon>
        <taxon>Agaricales incertae sedis</taxon>
        <taxon>Dendrothele</taxon>
    </lineage>
</organism>
<evidence type="ECO:0000313" key="2">
    <source>
        <dbReference type="Proteomes" id="UP000297245"/>
    </source>
</evidence>
<dbReference type="EMBL" id="ML181100">
    <property type="protein sequence ID" value="THU76185.1"/>
    <property type="molecule type" value="Genomic_DNA"/>
</dbReference>
<protein>
    <submittedName>
        <fullName evidence="1">Uncharacterized protein</fullName>
    </submittedName>
</protein>
<feature type="non-terminal residue" evidence="1">
    <location>
        <position position="349"/>
    </location>
</feature>
<name>A0A4V4HAP3_DENBC</name>
<dbReference type="AlphaFoldDB" id="A0A4V4HAP3"/>
<accession>A0A4V4HAP3</accession>
<dbReference type="Proteomes" id="UP000297245">
    <property type="component" value="Unassembled WGS sequence"/>
</dbReference>